<keyword evidence="4" id="KW-1185">Reference proteome</keyword>
<feature type="region of interest" description="Disordered" evidence="1">
    <location>
        <begin position="167"/>
        <end position="188"/>
    </location>
</feature>
<protein>
    <submittedName>
        <fullName evidence="3">Uncharacterized protein</fullName>
    </submittedName>
</protein>
<name>A0A9P9DR27_9PLEO</name>
<evidence type="ECO:0000313" key="3">
    <source>
        <dbReference type="EMBL" id="KAH7123728.1"/>
    </source>
</evidence>
<organism evidence="3 4">
    <name type="scientific">Dendryphion nanum</name>
    <dbReference type="NCBI Taxonomy" id="256645"/>
    <lineage>
        <taxon>Eukaryota</taxon>
        <taxon>Fungi</taxon>
        <taxon>Dikarya</taxon>
        <taxon>Ascomycota</taxon>
        <taxon>Pezizomycotina</taxon>
        <taxon>Dothideomycetes</taxon>
        <taxon>Pleosporomycetidae</taxon>
        <taxon>Pleosporales</taxon>
        <taxon>Torulaceae</taxon>
        <taxon>Dendryphion</taxon>
    </lineage>
</organism>
<dbReference type="PANTHER" id="PTHR42100:SF1">
    <property type="entry name" value="OXIDOREDUCTASE 178 KDA SUBUNIT, PUTATIVE (AFU_ORTHOLOGUE AFUA_8G04320)-RELATED"/>
    <property type="match status" value="1"/>
</dbReference>
<proteinExistence type="predicted"/>
<dbReference type="InterPro" id="IPR034444">
    <property type="entry name" value="Nuo17.8"/>
</dbReference>
<dbReference type="AlphaFoldDB" id="A0A9P9DR27"/>
<feature type="region of interest" description="Disordered" evidence="1">
    <location>
        <begin position="1"/>
        <end position="24"/>
    </location>
</feature>
<dbReference type="Proteomes" id="UP000700596">
    <property type="component" value="Unassembled WGS sequence"/>
</dbReference>
<dbReference type="OrthoDB" id="2120038at2759"/>
<gene>
    <name evidence="3" type="ORF">B0J11DRAFT_506783</name>
</gene>
<keyword evidence="2" id="KW-0472">Membrane</keyword>
<evidence type="ECO:0000313" key="4">
    <source>
        <dbReference type="Proteomes" id="UP000700596"/>
    </source>
</evidence>
<dbReference type="GO" id="GO:0005739">
    <property type="term" value="C:mitochondrion"/>
    <property type="evidence" value="ECO:0007669"/>
    <property type="project" value="InterPro"/>
</dbReference>
<comment type="caution">
    <text evidence="3">The sequence shown here is derived from an EMBL/GenBank/DDBJ whole genome shotgun (WGS) entry which is preliminary data.</text>
</comment>
<dbReference type="PANTHER" id="PTHR42100">
    <property type="entry name" value="OXIDOREDUCTASE 178 KDA SUBUNIT, PUTATIVE (AFU_ORTHOLOGUE AFUA_8G04320)-RELATED"/>
    <property type="match status" value="1"/>
</dbReference>
<feature type="transmembrane region" description="Helical" evidence="2">
    <location>
        <begin position="47"/>
        <end position="65"/>
    </location>
</feature>
<dbReference type="EMBL" id="JAGMWT010000008">
    <property type="protein sequence ID" value="KAH7123728.1"/>
    <property type="molecule type" value="Genomic_DNA"/>
</dbReference>
<accession>A0A9P9DR27</accession>
<feature type="compositionally biased region" description="Basic and acidic residues" evidence="1">
    <location>
        <begin position="175"/>
        <end position="188"/>
    </location>
</feature>
<reference evidence="3" key="1">
    <citation type="journal article" date="2021" name="Nat. Commun.">
        <title>Genetic determinants of endophytism in the Arabidopsis root mycobiome.</title>
        <authorList>
            <person name="Mesny F."/>
            <person name="Miyauchi S."/>
            <person name="Thiergart T."/>
            <person name="Pickel B."/>
            <person name="Atanasova L."/>
            <person name="Karlsson M."/>
            <person name="Huettel B."/>
            <person name="Barry K.W."/>
            <person name="Haridas S."/>
            <person name="Chen C."/>
            <person name="Bauer D."/>
            <person name="Andreopoulos W."/>
            <person name="Pangilinan J."/>
            <person name="LaButti K."/>
            <person name="Riley R."/>
            <person name="Lipzen A."/>
            <person name="Clum A."/>
            <person name="Drula E."/>
            <person name="Henrissat B."/>
            <person name="Kohler A."/>
            <person name="Grigoriev I.V."/>
            <person name="Martin F.M."/>
            <person name="Hacquard S."/>
        </authorList>
    </citation>
    <scope>NUCLEOTIDE SEQUENCE</scope>
    <source>
        <strain evidence="3">MPI-CAGE-CH-0243</strain>
    </source>
</reference>
<evidence type="ECO:0000256" key="2">
    <source>
        <dbReference type="SAM" id="Phobius"/>
    </source>
</evidence>
<sequence length="188" mass="21191">MQSIRRTAVTAARKGRTTLPRQPRRFAHDEHAHGHGHTPAANESIGVGFWGVVAVFPLGYGLYAISRQDPNSPSFLTRIIHQYTEKQDELAAYNDVHVRLQEQAGSDRVLFQHSHSQEHVPVKFPELLTSGSPFNIIAGSQVNLSETMEKFRREANQDNERKLEAMRTNTIKAEQPIEKLDPPKKGGY</sequence>
<keyword evidence="2" id="KW-1133">Transmembrane helix</keyword>
<keyword evidence="2" id="KW-0812">Transmembrane</keyword>
<evidence type="ECO:0000256" key="1">
    <source>
        <dbReference type="SAM" id="MobiDB-lite"/>
    </source>
</evidence>